<evidence type="ECO:0000313" key="5">
    <source>
        <dbReference type="Proteomes" id="UP000241206"/>
    </source>
</evidence>
<dbReference type="Gene3D" id="3.55.50.30">
    <property type="match status" value="1"/>
</dbReference>
<dbReference type="GO" id="GO:0016989">
    <property type="term" value="F:sigma factor antagonist activity"/>
    <property type="evidence" value="ECO:0007669"/>
    <property type="project" value="TreeGrafter"/>
</dbReference>
<feature type="domain" description="FecR N-terminal" evidence="3">
    <location>
        <begin position="22"/>
        <end position="63"/>
    </location>
</feature>
<sequence>MRDSGKMAESGNRNGQSLTAARAARWVARMGSDQRTPGDQAALDAWLAQDETHRRAYAEQQQLWDAVGTLAGDPAARAALQEGALPEGSHEDEARLPQRRRFIGYGLAAAAAACLAVVIGAPMLGERTESYATAPGEQRSVTLADGSVVTLDTDSAIEARLTDGERRLTLISGQAFFEVAKDAARPFRVFAGPNEVRALGTAFSVRQEGTETRIFLAQGKVTVRKPGLPVVQMEPGEQARLTPAAAAVAVGKVDPERAQAWRFGRLMFDATPLATAVAEINRYGARKVVLADPALGRMKISGVFHTRQPEAFAETVAAIFPVRLSHSGADTIILSPAS</sequence>
<keyword evidence="1" id="KW-0812">Transmembrane</keyword>
<dbReference type="InterPro" id="IPR032623">
    <property type="entry name" value="FecR_N"/>
</dbReference>
<evidence type="ECO:0000256" key="1">
    <source>
        <dbReference type="SAM" id="Phobius"/>
    </source>
</evidence>
<dbReference type="InterPro" id="IPR006860">
    <property type="entry name" value="FecR"/>
</dbReference>
<feature type="domain" description="FecR protein" evidence="2">
    <location>
        <begin position="131"/>
        <end position="221"/>
    </location>
</feature>
<dbReference type="Pfam" id="PF04773">
    <property type="entry name" value="FecR"/>
    <property type="match status" value="1"/>
</dbReference>
<dbReference type="PANTHER" id="PTHR30273">
    <property type="entry name" value="PERIPLASMIC SIGNAL SENSOR AND SIGMA FACTOR ACTIVATOR FECR-RELATED"/>
    <property type="match status" value="1"/>
</dbReference>
<dbReference type="Gene3D" id="2.60.120.1440">
    <property type="match status" value="1"/>
</dbReference>
<gene>
    <name evidence="4" type="ORF">CV103_01905</name>
</gene>
<dbReference type="PANTHER" id="PTHR30273:SF2">
    <property type="entry name" value="PROTEIN FECR"/>
    <property type="match status" value="1"/>
</dbReference>
<dbReference type="InterPro" id="IPR012373">
    <property type="entry name" value="Ferrdict_sens_TM"/>
</dbReference>
<comment type="caution">
    <text evidence="4">The sequence shown here is derived from an EMBL/GenBank/DDBJ whole genome shotgun (WGS) entry which is preliminary data.</text>
</comment>
<keyword evidence="5" id="KW-1185">Reference proteome</keyword>
<dbReference type="PIRSF" id="PIRSF018266">
    <property type="entry name" value="FecR"/>
    <property type="match status" value="1"/>
</dbReference>
<protein>
    <submittedName>
        <fullName evidence="4">Iron dicitrate transport regulator FecR</fullName>
    </submittedName>
</protein>
<dbReference type="AlphaFoldDB" id="A0A2T4I7J3"/>
<reference evidence="4 5" key="1">
    <citation type="submission" date="2017-11" db="EMBL/GenBank/DDBJ databases">
        <title>Sphingomonas oleivorans sp. nov., isolated from oil-contaminated soil.</title>
        <authorList>
            <person name="Wang L."/>
            <person name="Chen L."/>
        </authorList>
    </citation>
    <scope>NUCLEOTIDE SEQUENCE [LARGE SCALE GENOMIC DNA]</scope>
    <source>
        <strain evidence="4 5">K101</strain>
    </source>
</reference>
<dbReference type="Pfam" id="PF16220">
    <property type="entry name" value="DUF4880"/>
    <property type="match status" value="1"/>
</dbReference>
<proteinExistence type="predicted"/>
<dbReference type="Proteomes" id="UP000241206">
    <property type="component" value="Unassembled WGS sequence"/>
</dbReference>
<dbReference type="EMBL" id="PHHF01000008">
    <property type="protein sequence ID" value="PTD27288.1"/>
    <property type="molecule type" value="Genomic_DNA"/>
</dbReference>
<evidence type="ECO:0000259" key="3">
    <source>
        <dbReference type="Pfam" id="PF16220"/>
    </source>
</evidence>
<feature type="transmembrane region" description="Helical" evidence="1">
    <location>
        <begin position="102"/>
        <end position="124"/>
    </location>
</feature>
<name>A0A2T4I7J3_9SPHN</name>
<evidence type="ECO:0000313" key="4">
    <source>
        <dbReference type="EMBL" id="PTD27288.1"/>
    </source>
</evidence>
<keyword evidence="1" id="KW-0472">Membrane</keyword>
<evidence type="ECO:0000259" key="2">
    <source>
        <dbReference type="Pfam" id="PF04773"/>
    </source>
</evidence>
<accession>A0A2T4I7J3</accession>
<organism evidence="4 5">
    <name type="scientific">Edaphosphingomonas fennica</name>
    <dbReference type="NCBI Taxonomy" id="114404"/>
    <lineage>
        <taxon>Bacteria</taxon>
        <taxon>Pseudomonadati</taxon>
        <taxon>Pseudomonadota</taxon>
        <taxon>Alphaproteobacteria</taxon>
        <taxon>Sphingomonadales</taxon>
        <taxon>Rhizorhabdaceae</taxon>
        <taxon>Edaphosphingomonas</taxon>
    </lineage>
</organism>
<keyword evidence="1" id="KW-1133">Transmembrane helix</keyword>